<dbReference type="Proteomes" id="UP001633002">
    <property type="component" value="Unassembled WGS sequence"/>
</dbReference>
<protein>
    <submittedName>
        <fullName evidence="2">Uncharacterized protein</fullName>
    </submittedName>
</protein>
<proteinExistence type="predicted"/>
<organism evidence="2 3">
    <name type="scientific">Riccia sorocarpa</name>
    <dbReference type="NCBI Taxonomy" id="122646"/>
    <lineage>
        <taxon>Eukaryota</taxon>
        <taxon>Viridiplantae</taxon>
        <taxon>Streptophyta</taxon>
        <taxon>Embryophyta</taxon>
        <taxon>Marchantiophyta</taxon>
        <taxon>Marchantiopsida</taxon>
        <taxon>Marchantiidae</taxon>
        <taxon>Marchantiales</taxon>
        <taxon>Ricciaceae</taxon>
        <taxon>Riccia</taxon>
    </lineage>
</organism>
<name>A0ABD3HD70_9MARC</name>
<feature type="compositionally biased region" description="Low complexity" evidence="1">
    <location>
        <begin position="344"/>
        <end position="364"/>
    </location>
</feature>
<gene>
    <name evidence="2" type="ORF">R1sor_015784</name>
</gene>
<keyword evidence="3" id="KW-1185">Reference proteome</keyword>
<evidence type="ECO:0000313" key="2">
    <source>
        <dbReference type="EMBL" id="KAL3689475.1"/>
    </source>
</evidence>
<evidence type="ECO:0000313" key="3">
    <source>
        <dbReference type="Proteomes" id="UP001633002"/>
    </source>
</evidence>
<feature type="compositionally biased region" description="Polar residues" evidence="1">
    <location>
        <begin position="142"/>
        <end position="165"/>
    </location>
</feature>
<comment type="caution">
    <text evidence="2">The sequence shown here is derived from an EMBL/GenBank/DDBJ whole genome shotgun (WGS) entry which is preliminary data.</text>
</comment>
<feature type="compositionally biased region" description="Polar residues" evidence="1">
    <location>
        <begin position="365"/>
        <end position="376"/>
    </location>
</feature>
<evidence type="ECO:0000256" key="1">
    <source>
        <dbReference type="SAM" id="MobiDB-lite"/>
    </source>
</evidence>
<dbReference type="AlphaFoldDB" id="A0ABD3HD70"/>
<sequence length="435" mass="47281">MLPGFMNHIETYVRCCQGDGRNSTLDYDGISTVELEKRFQELSAILQRARDSFSCRLDEEQPNPLKELRGRLIKAKERFHSRLANSSTFPDTGGFYPVEPENPFEELRSVLRSARINFVPLLDKYILDNSYRTLTCPIDSSTPDVNQQKCPSTSPEQIPSCPSSKDTIRNRKPPRSSKSDKNTVRSSCHEACRNSLNRLPEEEVRHESRDKNSSSKAPVAACRSSIASCPTGAQPAVSSVPPLPSTSAGVETKNSCLSITVRRSKGLQSAVPAGRWKTSDLSVIATRSQTPNSSLLDAVSETLDSNVRDTRTQNLNPTVLAAVTTCSYSNVPATGCCRSDSKASLLPSQSPNPSSSSSSKVLVSTDDTSPNVNNKTAGPRVWSSCIQAEGEETVEGPLPVASPAVPASSVQRLNLLISEELDRKRGAPGSTFQYQ</sequence>
<feature type="region of interest" description="Disordered" evidence="1">
    <location>
        <begin position="142"/>
        <end position="218"/>
    </location>
</feature>
<dbReference type="EMBL" id="JBJQOH010000004">
    <property type="protein sequence ID" value="KAL3689475.1"/>
    <property type="molecule type" value="Genomic_DNA"/>
</dbReference>
<feature type="compositionally biased region" description="Basic and acidic residues" evidence="1">
    <location>
        <begin position="199"/>
        <end position="213"/>
    </location>
</feature>
<feature type="region of interest" description="Disordered" evidence="1">
    <location>
        <begin position="341"/>
        <end position="380"/>
    </location>
</feature>
<accession>A0ABD3HD70</accession>
<reference evidence="2 3" key="1">
    <citation type="submission" date="2024-09" db="EMBL/GenBank/DDBJ databases">
        <title>Chromosome-scale assembly of Riccia sorocarpa.</title>
        <authorList>
            <person name="Paukszto L."/>
        </authorList>
    </citation>
    <scope>NUCLEOTIDE SEQUENCE [LARGE SCALE GENOMIC DNA]</scope>
    <source>
        <strain evidence="2">LP-2024</strain>
        <tissue evidence="2">Aerial parts of the thallus</tissue>
    </source>
</reference>
<feature type="compositionally biased region" description="Basic and acidic residues" evidence="1">
    <location>
        <begin position="177"/>
        <end position="192"/>
    </location>
</feature>